<evidence type="ECO:0000256" key="1">
    <source>
        <dbReference type="SAM" id="MobiDB-lite"/>
    </source>
</evidence>
<keyword evidence="3" id="KW-1185">Reference proteome</keyword>
<gene>
    <name evidence="2" type="ORF">EOD39_6529</name>
</gene>
<reference evidence="2 3" key="1">
    <citation type="submission" date="2019-01" db="EMBL/GenBank/DDBJ databases">
        <title>Draft Genome and Complete Hox-Cluster Characterization of the Sterlet Sturgeon (Acipenser ruthenus).</title>
        <authorList>
            <person name="Wei Q."/>
        </authorList>
    </citation>
    <scope>NUCLEOTIDE SEQUENCE [LARGE SCALE GENOMIC DNA]</scope>
    <source>
        <strain evidence="2">WHYD16114868_AA</strain>
        <tissue evidence="2">Blood</tissue>
    </source>
</reference>
<proteinExistence type="predicted"/>
<dbReference type="PANTHER" id="PTHR33767">
    <property type="entry name" value="LEUCINE RICH ADAPTOR PROTEIN 1-LIKE"/>
    <property type="match status" value="1"/>
</dbReference>
<evidence type="ECO:0000313" key="2">
    <source>
        <dbReference type="EMBL" id="RXM31924.1"/>
    </source>
</evidence>
<accession>A0A444U9T1</accession>
<dbReference type="GO" id="GO:0001819">
    <property type="term" value="P:positive regulation of cytokine production"/>
    <property type="evidence" value="ECO:0007669"/>
    <property type="project" value="TreeGrafter"/>
</dbReference>
<comment type="caution">
    <text evidence="2">The sequence shown here is derived from an EMBL/GenBank/DDBJ whole genome shotgun (WGS) entry which is preliminary data.</text>
</comment>
<dbReference type="Pfam" id="PF14854">
    <property type="entry name" value="LURAP"/>
    <property type="match status" value="1"/>
</dbReference>
<sequence>MVDETISESLPDLKDVESKIGRKTPEGLLRWLREDSALLLGNNTLNPGESKEREPLPRKKGLAEKIRDLKLEMAYLRSIDVKILQQLVAVNEGIEAVKWILEEKGNLASRCSSLTSSQYSLVESQETSRRGSWNSLVESQETSSLQDPNDKLDNISIGSYLDTLADDMDEYCPSSSESAICSTANGHSSSCGRSEQEQQWGGGGGKTCGQGSPLHRTDLFRENQGWSKPAQDPSKVESSRIDRELLPSKSRSVGNGYLDKPGADLDRILETRPPLAEKPYKSSPKLNSYKNGKIDLDSCKLNTKIHLEYNAHWRWVQSRDDVTFL</sequence>
<organism evidence="2 3">
    <name type="scientific">Acipenser ruthenus</name>
    <name type="common">Sterlet sturgeon</name>
    <dbReference type="NCBI Taxonomy" id="7906"/>
    <lineage>
        <taxon>Eukaryota</taxon>
        <taxon>Metazoa</taxon>
        <taxon>Chordata</taxon>
        <taxon>Craniata</taxon>
        <taxon>Vertebrata</taxon>
        <taxon>Euteleostomi</taxon>
        <taxon>Actinopterygii</taxon>
        <taxon>Chondrostei</taxon>
        <taxon>Acipenseriformes</taxon>
        <taxon>Acipenseridae</taxon>
        <taxon>Acipenser</taxon>
    </lineage>
</organism>
<protein>
    <submittedName>
        <fullName evidence="2">Leucine rich adaptor protein 1</fullName>
    </submittedName>
</protein>
<feature type="region of interest" description="Disordered" evidence="1">
    <location>
        <begin position="130"/>
        <end position="152"/>
    </location>
</feature>
<dbReference type="PANTHER" id="PTHR33767:SF2">
    <property type="entry name" value="LEUCINE RICH ADAPTOR PROTEIN 1"/>
    <property type="match status" value="1"/>
</dbReference>
<evidence type="ECO:0000313" key="3">
    <source>
        <dbReference type="Proteomes" id="UP000289886"/>
    </source>
</evidence>
<feature type="compositionally biased region" description="Polar residues" evidence="1">
    <location>
        <begin position="130"/>
        <end position="147"/>
    </location>
</feature>
<dbReference type="AlphaFoldDB" id="A0A444U9T1"/>
<feature type="region of interest" description="Disordered" evidence="1">
    <location>
        <begin position="175"/>
        <end position="263"/>
    </location>
</feature>
<dbReference type="InterPro" id="IPR039499">
    <property type="entry name" value="LURA1/LRA25"/>
</dbReference>
<feature type="compositionally biased region" description="Basic and acidic residues" evidence="1">
    <location>
        <begin position="234"/>
        <end position="246"/>
    </location>
</feature>
<name>A0A444U9T1_ACIRT</name>
<dbReference type="Proteomes" id="UP000289886">
    <property type="component" value="Unassembled WGS sequence"/>
</dbReference>
<dbReference type="InterPro" id="IPR037443">
    <property type="entry name" value="LURAP1"/>
</dbReference>
<dbReference type="EMBL" id="SCEB01214979">
    <property type="protein sequence ID" value="RXM31924.1"/>
    <property type="molecule type" value="Genomic_DNA"/>
</dbReference>
<dbReference type="GO" id="GO:0043123">
    <property type="term" value="P:positive regulation of canonical NF-kappaB signal transduction"/>
    <property type="evidence" value="ECO:0007669"/>
    <property type="project" value="InterPro"/>
</dbReference>
<feature type="compositionally biased region" description="Polar residues" evidence="1">
    <location>
        <begin position="175"/>
        <end position="193"/>
    </location>
</feature>